<dbReference type="GO" id="GO:0008146">
    <property type="term" value="F:sulfotransferase activity"/>
    <property type="evidence" value="ECO:0007669"/>
    <property type="project" value="InterPro"/>
</dbReference>
<evidence type="ECO:0000256" key="4">
    <source>
        <dbReference type="ARBA" id="ARBA00022989"/>
    </source>
</evidence>
<keyword evidence="2" id="KW-0808">Transferase</keyword>
<keyword evidence="7" id="KW-0325">Glycoprotein</keyword>
<evidence type="ECO:0000256" key="1">
    <source>
        <dbReference type="ARBA" id="ARBA00004323"/>
    </source>
</evidence>
<dbReference type="GO" id="GO:0016051">
    <property type="term" value="P:carbohydrate biosynthetic process"/>
    <property type="evidence" value="ECO:0007669"/>
    <property type="project" value="InterPro"/>
</dbReference>
<evidence type="ECO:0000256" key="2">
    <source>
        <dbReference type="ARBA" id="ARBA00022679"/>
    </source>
</evidence>
<organism evidence="8">
    <name type="scientific">Oceaniferula spumae</name>
    <dbReference type="NCBI Taxonomy" id="2979115"/>
    <lineage>
        <taxon>Bacteria</taxon>
        <taxon>Pseudomonadati</taxon>
        <taxon>Verrucomicrobiota</taxon>
        <taxon>Verrucomicrobiia</taxon>
        <taxon>Verrucomicrobiales</taxon>
        <taxon>Verrucomicrobiaceae</taxon>
        <taxon>Oceaniferula</taxon>
    </lineage>
</organism>
<keyword evidence="3" id="KW-0812">Transmembrane</keyword>
<dbReference type="SUPFAM" id="SSF52540">
    <property type="entry name" value="P-loop containing nucleoside triphosphate hydrolases"/>
    <property type="match status" value="1"/>
</dbReference>
<name>A0AAT9FR25_9BACT</name>
<evidence type="ECO:0000313" key="8">
    <source>
        <dbReference type="EMBL" id="BDS08460.1"/>
    </source>
</evidence>
<proteinExistence type="predicted"/>
<dbReference type="InterPro" id="IPR005331">
    <property type="entry name" value="Sulfotransferase"/>
</dbReference>
<dbReference type="PANTHER" id="PTHR12137">
    <property type="entry name" value="CARBOHYDRATE SULFOTRANSFERASE"/>
    <property type="match status" value="1"/>
</dbReference>
<dbReference type="Pfam" id="PF03567">
    <property type="entry name" value="Sulfotransfer_2"/>
    <property type="match status" value="1"/>
</dbReference>
<dbReference type="PANTHER" id="PTHR12137:SF54">
    <property type="entry name" value="CARBOHYDRATE SULFOTRANSFERASE"/>
    <property type="match status" value="1"/>
</dbReference>
<keyword evidence="6" id="KW-0472">Membrane</keyword>
<dbReference type="AlphaFoldDB" id="A0AAT9FR25"/>
<evidence type="ECO:0000256" key="7">
    <source>
        <dbReference type="ARBA" id="ARBA00023180"/>
    </source>
</evidence>
<keyword evidence="4" id="KW-1133">Transmembrane helix</keyword>
<evidence type="ECO:0008006" key="9">
    <source>
        <dbReference type="Google" id="ProtNLM"/>
    </source>
</evidence>
<keyword evidence="5" id="KW-0333">Golgi apparatus</keyword>
<dbReference type="InterPro" id="IPR018011">
    <property type="entry name" value="Carb_sulfotrans_8-10"/>
</dbReference>
<accession>A0AAT9FR25</accession>
<evidence type="ECO:0000256" key="5">
    <source>
        <dbReference type="ARBA" id="ARBA00023034"/>
    </source>
</evidence>
<dbReference type="EMBL" id="AP026866">
    <property type="protein sequence ID" value="BDS08460.1"/>
    <property type="molecule type" value="Genomic_DNA"/>
</dbReference>
<sequence>MNFKTWLKHYRKRRKIQRVKPHFWHLPAADGGQGLGYIQNYKAGTRSIRQAAALYLMKQLPENEGREITYDEVTEDVVERFDKLNSGFYLPNTIRQKWPDLPIFTFVRNPLSRLYSCYANKVLDAGKSGGKLPFEALGVTADMSFDEFVQIVATIPDERAERHFRSQAWFLSADGKLITDYIGKIERFNEDWEELREKFGMPPSPHNNRSSMGKADFSTFYSKESYRLATERYRGDIELFGYQNDV</sequence>
<dbReference type="KEGG" id="osu:NT6N_35000"/>
<gene>
    <name evidence="8" type="ORF">NT6N_35000</name>
</gene>
<reference evidence="8" key="1">
    <citation type="submission" date="2024-07" db="EMBL/GenBank/DDBJ databases">
        <title>Complete genome sequence of Verrucomicrobiaceae bacterium NT6N.</title>
        <authorList>
            <person name="Huang C."/>
            <person name="Takami H."/>
            <person name="Hamasaki K."/>
        </authorList>
    </citation>
    <scope>NUCLEOTIDE SEQUENCE</scope>
    <source>
        <strain evidence="8">NT6N</strain>
    </source>
</reference>
<comment type="subcellular location">
    <subcellularLocation>
        <location evidence="1">Golgi apparatus membrane</location>
        <topology evidence="1">Single-pass type II membrane protein</topology>
    </subcellularLocation>
</comment>
<dbReference type="InterPro" id="IPR027417">
    <property type="entry name" value="P-loop_NTPase"/>
</dbReference>
<evidence type="ECO:0000256" key="3">
    <source>
        <dbReference type="ARBA" id="ARBA00022692"/>
    </source>
</evidence>
<dbReference type="GO" id="GO:0016020">
    <property type="term" value="C:membrane"/>
    <property type="evidence" value="ECO:0007669"/>
    <property type="project" value="InterPro"/>
</dbReference>
<evidence type="ECO:0000256" key="6">
    <source>
        <dbReference type="ARBA" id="ARBA00023136"/>
    </source>
</evidence>
<protein>
    <recommendedName>
        <fullName evidence="9">Sulfotransferase family protein</fullName>
    </recommendedName>
</protein>